<evidence type="ECO:0000256" key="1">
    <source>
        <dbReference type="ARBA" id="ARBA00004141"/>
    </source>
</evidence>
<evidence type="ECO:0000256" key="4">
    <source>
        <dbReference type="ARBA" id="ARBA00022989"/>
    </source>
</evidence>
<feature type="transmembrane region" description="Helical" evidence="6">
    <location>
        <begin position="368"/>
        <end position="388"/>
    </location>
</feature>
<dbReference type="InParanoid" id="A8PYT6"/>
<dbReference type="OMA" id="DKHCNPL"/>
<organism evidence="7 8">
    <name type="scientific">Malassezia globosa (strain ATCC MYA-4612 / CBS 7966)</name>
    <name type="common">Dandruff-associated fungus</name>
    <dbReference type="NCBI Taxonomy" id="425265"/>
    <lineage>
        <taxon>Eukaryota</taxon>
        <taxon>Fungi</taxon>
        <taxon>Dikarya</taxon>
        <taxon>Basidiomycota</taxon>
        <taxon>Ustilaginomycotina</taxon>
        <taxon>Malasseziomycetes</taxon>
        <taxon>Malasseziales</taxon>
        <taxon>Malasseziaceae</taxon>
        <taxon>Malassezia</taxon>
    </lineage>
</organism>
<feature type="transmembrane region" description="Helical" evidence="6">
    <location>
        <begin position="122"/>
        <end position="139"/>
    </location>
</feature>
<evidence type="ECO:0000256" key="3">
    <source>
        <dbReference type="ARBA" id="ARBA00022692"/>
    </source>
</evidence>
<keyword evidence="5 6" id="KW-0472">Membrane</keyword>
<name>A8PYT6_MALGO</name>
<feature type="transmembrane region" description="Helical" evidence="6">
    <location>
        <begin position="223"/>
        <end position="243"/>
    </location>
</feature>
<comment type="subcellular location">
    <subcellularLocation>
        <location evidence="1">Membrane</location>
        <topology evidence="1">Multi-pass membrane protein</topology>
    </subcellularLocation>
</comment>
<dbReference type="GeneID" id="5855846"/>
<evidence type="ECO:0000256" key="6">
    <source>
        <dbReference type="SAM" id="Phobius"/>
    </source>
</evidence>
<dbReference type="OrthoDB" id="5963193at2759"/>
<dbReference type="FunCoup" id="A8PYT6">
    <property type="interactions" value="255"/>
</dbReference>
<evidence type="ECO:0000313" key="7">
    <source>
        <dbReference type="EMBL" id="EDP44325.1"/>
    </source>
</evidence>
<dbReference type="EMBL" id="AAYY01000004">
    <property type="protein sequence ID" value="EDP44325.1"/>
    <property type="molecule type" value="Genomic_DNA"/>
</dbReference>
<feature type="transmembrane region" description="Helical" evidence="6">
    <location>
        <begin position="53"/>
        <end position="73"/>
    </location>
</feature>
<feature type="transmembrane region" description="Helical" evidence="6">
    <location>
        <begin position="160"/>
        <end position="184"/>
    </location>
</feature>
<keyword evidence="4 6" id="KW-1133">Transmembrane helix</keyword>
<dbReference type="PANTHER" id="PTHR10383">
    <property type="entry name" value="SERINE INCORPORATOR"/>
    <property type="match status" value="1"/>
</dbReference>
<dbReference type="VEuPathDB" id="FungiDB:MGL_1722"/>
<gene>
    <name evidence="7" type="ORF">MGL_1722</name>
</gene>
<comment type="caution">
    <text evidence="7">The sequence shown here is derived from an EMBL/GenBank/DDBJ whole genome shotgun (WGS) entry which is preliminary data.</text>
</comment>
<evidence type="ECO:0008006" key="9">
    <source>
        <dbReference type="Google" id="ProtNLM"/>
    </source>
</evidence>
<dbReference type="GO" id="GO:0016020">
    <property type="term" value="C:membrane"/>
    <property type="evidence" value="ECO:0007669"/>
    <property type="project" value="UniProtKB-SubCell"/>
</dbReference>
<dbReference type="Pfam" id="PF03348">
    <property type="entry name" value="Serinc"/>
    <property type="match status" value="1"/>
</dbReference>
<evidence type="ECO:0000256" key="2">
    <source>
        <dbReference type="ARBA" id="ARBA00006665"/>
    </source>
</evidence>
<dbReference type="PANTHER" id="PTHR10383:SF9">
    <property type="entry name" value="SERINE INCORPORATOR, ISOFORM F"/>
    <property type="match status" value="1"/>
</dbReference>
<dbReference type="InterPro" id="IPR005016">
    <property type="entry name" value="TDE1/TMS"/>
</dbReference>
<keyword evidence="8" id="KW-1185">Reference proteome</keyword>
<dbReference type="STRING" id="425265.A8PYT6"/>
<evidence type="ECO:0000313" key="8">
    <source>
        <dbReference type="Proteomes" id="UP000008837"/>
    </source>
</evidence>
<reference evidence="7 8" key="1">
    <citation type="journal article" date="2007" name="Proc. Natl. Acad. Sci. U.S.A.">
        <title>Dandruff-associated Malassezia genomes reveal convergent and divergent virulence traits shared with plant and human fungal pathogens.</title>
        <authorList>
            <person name="Xu J."/>
            <person name="Saunders C.W."/>
            <person name="Hu P."/>
            <person name="Grant R.A."/>
            <person name="Boekhout T."/>
            <person name="Kuramae E.E."/>
            <person name="Kronstad J.W."/>
            <person name="Deangelis Y.M."/>
            <person name="Reeder N.L."/>
            <person name="Johnstone K.R."/>
            <person name="Leland M."/>
            <person name="Fieno A.M."/>
            <person name="Begley W.M."/>
            <person name="Sun Y."/>
            <person name="Lacey M.P."/>
            <person name="Chaudhary T."/>
            <person name="Keough T."/>
            <person name="Chu L."/>
            <person name="Sears R."/>
            <person name="Yuan B."/>
            <person name="Dawson T.L.Jr."/>
        </authorList>
    </citation>
    <scope>NUCLEOTIDE SEQUENCE [LARGE SCALE GENOMIC DNA]</scope>
    <source>
        <strain evidence="8">ATCC MYA-4612 / CBS 7966</strain>
    </source>
</reference>
<dbReference type="Proteomes" id="UP000008837">
    <property type="component" value="Unassembled WGS sequence"/>
</dbReference>
<comment type="similarity">
    <text evidence="2">Belongs to the TDE1 family.</text>
</comment>
<accession>A8PYT6</accession>
<feature type="transmembrane region" description="Helical" evidence="6">
    <location>
        <begin position="408"/>
        <end position="434"/>
    </location>
</feature>
<proteinExistence type="inferred from homology"/>
<feature type="transmembrane region" description="Helical" evidence="6">
    <location>
        <begin position="263"/>
        <end position="282"/>
    </location>
</feature>
<evidence type="ECO:0000256" key="5">
    <source>
        <dbReference type="ARBA" id="ARBA00023136"/>
    </source>
</evidence>
<dbReference type="AlphaFoldDB" id="A8PYT6"/>
<sequence>MATRVGYAMLFCFDAIVAWISLTPGLARSIEDWTFHYVQVKCVEQETCVGVLAVHRITFALALFHLVLALLLLNVRTSRDPRAQIQNGWWGPKILALLTTVVGMFFMPSSIFVMWANYAAPTFAMSFIFLGLVLLVDFAHTWSETCLEEWERHGSDIWKYILVGTTLGLYVVVLIATVLLYIFFAPSHCPVNRALITVNLMLAVILTILCVHPRIQEANPRSGLAQSSMVLAYMTYLLASALMNRDNKQCNPIARGRGESAQTTAAVLGAIFTFVAIAYSTTRAATHSRMLLGREGGEIALDTEPVVMQTPITAPPAPKNTLRIEAIRSAVAAGSLPASFLEEELQSQQEQEHEVLAPNDDERQGTRYNYSIFHCIFALAACYVSMLLTDWQSMLHESSSSDSMTMYIGTSLASMWIRIISAWICAALYGWSLLAPALCTYKGLHVD</sequence>
<feature type="transmembrane region" description="Helical" evidence="6">
    <location>
        <begin position="94"/>
        <end position="116"/>
    </location>
</feature>
<dbReference type="RefSeq" id="XP_001731539.1">
    <property type="nucleotide sequence ID" value="XM_001731487.1"/>
</dbReference>
<feature type="transmembrane region" description="Helical" evidence="6">
    <location>
        <begin position="190"/>
        <end position="211"/>
    </location>
</feature>
<keyword evidence="3 6" id="KW-0812">Transmembrane</keyword>
<dbReference type="KEGG" id="mgl:MGL_1722"/>
<protein>
    <recommendedName>
        <fullName evidence="9">Membrane protein TMS1</fullName>
    </recommendedName>
</protein>